<evidence type="ECO:0000313" key="2">
    <source>
        <dbReference type="EMBL" id="MCO6044754.1"/>
    </source>
</evidence>
<keyword evidence="1" id="KW-0812">Transmembrane</keyword>
<reference evidence="2" key="1">
    <citation type="submission" date="2022-06" db="EMBL/GenBank/DDBJ databases">
        <title>Aeoliella straminimaris, a novel planctomycete from sediments.</title>
        <authorList>
            <person name="Vitorino I.R."/>
            <person name="Lage O.M."/>
        </authorList>
    </citation>
    <scope>NUCLEOTIDE SEQUENCE</scope>
    <source>
        <strain evidence="2">ICT_H6.2</strain>
    </source>
</reference>
<gene>
    <name evidence="2" type="ORF">NG895_12625</name>
</gene>
<sequence length="594" mass="64209">MSKHNGHPHLPLDLQKLIQRSFDEPLDEVEVRQLEHAIANDVRAREMYEEVAHLHAALVSQEQTSEFCRKVVQRELQSSPEVAVAPGQDEPSTVLYWDGFLNTARVFPLRAAAVLLALGVGLGCGVGILAAVIVHGPPQFLSIPWEWSVPEEVVARIESTQGVKWQVAENPETPPTRGLRVGQEIRIEEGLLQVTYRSGVSVILQGPAVYVIRSEGGGKLFSGRLTAVVPSASPVFCTETPAGVLKTGPGHFGVDVENSASNRQVAVHVFEGHLYEMPSAQFVRTSGGGIKLVAGDSIRLDQDQSVTSIDVPHRKDYPIRMPTAHRELYQEQTIFLGNLFDDCQSQSLTEAMLSDTYQAAAETIDLGVAAVHDGGLDLDVCLAEDGVLFNFSNVGGGGSAVVGLPSNDTYRSNLGIPIRTTGEDLPYSTNADHSLVLGKPSKIEEGVGLSSNELLTFDLDEIRRAGALTGRAMRFVSDRAGINDRELPVETSRTKALANLIVVVSNEERVLSAYLNGQPVDVAKQAAVYSVRVDEERASSGLRYDGHFVEIDVPIPAEARFLTLVSASLGADVHDHVVFSGARLEIEPEASIAR</sequence>
<dbReference type="Proteomes" id="UP001155241">
    <property type="component" value="Unassembled WGS sequence"/>
</dbReference>
<dbReference type="Gene3D" id="2.60.120.1060">
    <property type="entry name" value="NPCBM/NEW2 domain"/>
    <property type="match status" value="1"/>
</dbReference>
<evidence type="ECO:0008006" key="4">
    <source>
        <dbReference type="Google" id="ProtNLM"/>
    </source>
</evidence>
<proteinExistence type="predicted"/>
<accession>A0A9X2FA49</accession>
<dbReference type="RefSeq" id="WP_252852870.1">
    <property type="nucleotide sequence ID" value="NZ_JAMXLR010000038.1"/>
</dbReference>
<keyword evidence="1" id="KW-1133">Transmembrane helix</keyword>
<dbReference type="GO" id="GO:0016989">
    <property type="term" value="F:sigma factor antagonist activity"/>
    <property type="evidence" value="ECO:0007669"/>
    <property type="project" value="TreeGrafter"/>
</dbReference>
<protein>
    <recommendedName>
        <fullName evidence="4">FecR family protein</fullName>
    </recommendedName>
</protein>
<name>A0A9X2FA49_9BACT</name>
<dbReference type="EMBL" id="JAMXLR010000038">
    <property type="protein sequence ID" value="MCO6044754.1"/>
    <property type="molecule type" value="Genomic_DNA"/>
</dbReference>
<feature type="transmembrane region" description="Helical" evidence="1">
    <location>
        <begin position="111"/>
        <end position="134"/>
    </location>
</feature>
<dbReference type="InterPro" id="IPR012373">
    <property type="entry name" value="Ferrdict_sens_TM"/>
</dbReference>
<keyword evidence="3" id="KW-1185">Reference proteome</keyword>
<keyword evidence="1" id="KW-0472">Membrane</keyword>
<dbReference type="InterPro" id="IPR038637">
    <property type="entry name" value="NPCBM_sf"/>
</dbReference>
<dbReference type="PANTHER" id="PTHR30273">
    <property type="entry name" value="PERIPLASMIC SIGNAL SENSOR AND SIGMA FACTOR ACTIVATOR FECR-RELATED"/>
    <property type="match status" value="1"/>
</dbReference>
<comment type="caution">
    <text evidence="2">The sequence shown here is derived from an EMBL/GenBank/DDBJ whole genome shotgun (WGS) entry which is preliminary data.</text>
</comment>
<dbReference type="PANTHER" id="PTHR30273:SF2">
    <property type="entry name" value="PROTEIN FECR"/>
    <property type="match status" value="1"/>
</dbReference>
<evidence type="ECO:0000313" key="3">
    <source>
        <dbReference type="Proteomes" id="UP001155241"/>
    </source>
</evidence>
<organism evidence="2 3">
    <name type="scientific">Aeoliella straminimaris</name>
    <dbReference type="NCBI Taxonomy" id="2954799"/>
    <lineage>
        <taxon>Bacteria</taxon>
        <taxon>Pseudomonadati</taxon>
        <taxon>Planctomycetota</taxon>
        <taxon>Planctomycetia</taxon>
        <taxon>Pirellulales</taxon>
        <taxon>Lacipirellulaceae</taxon>
        <taxon>Aeoliella</taxon>
    </lineage>
</organism>
<evidence type="ECO:0000256" key="1">
    <source>
        <dbReference type="SAM" id="Phobius"/>
    </source>
</evidence>
<dbReference type="AlphaFoldDB" id="A0A9X2FA49"/>